<dbReference type="OrthoDB" id="665788at2759"/>
<evidence type="ECO:0000313" key="3">
    <source>
        <dbReference type="Proteomes" id="UP000655225"/>
    </source>
</evidence>
<organism evidence="2 3">
    <name type="scientific">Tetracentron sinense</name>
    <name type="common">Spur-leaf</name>
    <dbReference type="NCBI Taxonomy" id="13715"/>
    <lineage>
        <taxon>Eukaryota</taxon>
        <taxon>Viridiplantae</taxon>
        <taxon>Streptophyta</taxon>
        <taxon>Embryophyta</taxon>
        <taxon>Tracheophyta</taxon>
        <taxon>Spermatophyta</taxon>
        <taxon>Magnoliopsida</taxon>
        <taxon>Trochodendrales</taxon>
        <taxon>Trochodendraceae</taxon>
        <taxon>Tetracentron</taxon>
    </lineage>
</organism>
<evidence type="ECO:0000259" key="1">
    <source>
        <dbReference type="Pfam" id="PF05678"/>
    </source>
</evidence>
<dbReference type="Pfam" id="PF05678">
    <property type="entry name" value="VQ"/>
    <property type="match status" value="1"/>
</dbReference>
<name>A0A835DDH2_TETSI</name>
<protein>
    <recommendedName>
        <fullName evidence="1">VQ domain-containing protein</fullName>
    </recommendedName>
</protein>
<keyword evidence="3" id="KW-1185">Reference proteome</keyword>
<dbReference type="InterPro" id="IPR039335">
    <property type="entry name" value="SIB1/2"/>
</dbReference>
<accession>A0A835DDH2</accession>
<dbReference type="EMBL" id="JABCRI010000012">
    <property type="protein sequence ID" value="KAF8396259.1"/>
    <property type="molecule type" value="Genomic_DNA"/>
</dbReference>
<dbReference type="PANTHER" id="PTHR33624">
    <property type="entry name" value="SIGMA FACTOR BINDING PROTEIN 1, CHLOROPLASTIC"/>
    <property type="match status" value="1"/>
</dbReference>
<feature type="domain" description="VQ" evidence="1">
    <location>
        <begin position="1"/>
        <end position="22"/>
    </location>
</feature>
<reference evidence="2 3" key="1">
    <citation type="submission" date="2020-04" db="EMBL/GenBank/DDBJ databases">
        <title>Plant Genome Project.</title>
        <authorList>
            <person name="Zhang R.-G."/>
        </authorList>
    </citation>
    <scope>NUCLEOTIDE SEQUENCE [LARGE SCALE GENOMIC DNA]</scope>
    <source>
        <strain evidence="2">YNK0</strain>
        <tissue evidence="2">Leaf</tissue>
    </source>
</reference>
<sequence length="105" mass="11680">MKVKTSASEFRAIVQELTGRDSGLADAAKFKEIDAVDGPKILPDQVMKVTDDHVLEVPRMDPNRFSPGSSDSLFEPFDDVITPQMLENFAGFLRSNLVYESSQLM</sequence>
<dbReference type="Proteomes" id="UP000655225">
    <property type="component" value="Unassembled WGS sequence"/>
</dbReference>
<comment type="caution">
    <text evidence="2">The sequence shown here is derived from an EMBL/GenBank/DDBJ whole genome shotgun (WGS) entry which is preliminary data.</text>
</comment>
<dbReference type="InterPro" id="IPR008889">
    <property type="entry name" value="VQ"/>
</dbReference>
<evidence type="ECO:0000313" key="2">
    <source>
        <dbReference type="EMBL" id="KAF8396259.1"/>
    </source>
</evidence>
<proteinExistence type="predicted"/>
<dbReference type="PANTHER" id="PTHR33624:SF2">
    <property type="entry name" value="SIGMA FACTOR BINDING PROTEIN 1, CHLOROPLASTIC"/>
    <property type="match status" value="1"/>
</dbReference>
<dbReference type="AlphaFoldDB" id="A0A835DDH2"/>
<gene>
    <name evidence="2" type="ORF">HHK36_017874</name>
</gene>
<dbReference type="OMA" id="DHCALEV"/>